<keyword evidence="2" id="KW-1185">Reference proteome</keyword>
<sequence length="165" mass="18426">MHVHLPSMNVNLPSTNVNLPSTNVNLPSTNVNLPSTNVNLPSTNVNLPSTNVNLPSMNVNLPSTNVNLLHYVCVPFLLPCLAASVGRDSMRNMTSKYVITFISAYASSQFRTVTHQFAQAMTCWPQDNGGHKTCLWAVVCLFHNFCFLFFSEIQCLYYIKLENLK</sequence>
<gene>
    <name evidence="1" type="ORF">CUNI_LOCUS11647</name>
</gene>
<accession>A0A8S3ZA88</accession>
<evidence type="ECO:0000313" key="2">
    <source>
        <dbReference type="Proteomes" id="UP000678393"/>
    </source>
</evidence>
<dbReference type="AlphaFoldDB" id="A0A8S3ZA88"/>
<dbReference type="EMBL" id="CAJHNH020002244">
    <property type="protein sequence ID" value="CAG5126089.1"/>
    <property type="molecule type" value="Genomic_DNA"/>
</dbReference>
<reference evidence="1" key="1">
    <citation type="submission" date="2021-04" db="EMBL/GenBank/DDBJ databases">
        <authorList>
            <consortium name="Molecular Ecology Group"/>
        </authorList>
    </citation>
    <scope>NUCLEOTIDE SEQUENCE</scope>
</reference>
<evidence type="ECO:0000313" key="1">
    <source>
        <dbReference type="EMBL" id="CAG5126089.1"/>
    </source>
</evidence>
<name>A0A8S3ZA88_9EUPU</name>
<dbReference type="Proteomes" id="UP000678393">
    <property type="component" value="Unassembled WGS sequence"/>
</dbReference>
<organism evidence="1 2">
    <name type="scientific">Candidula unifasciata</name>
    <dbReference type="NCBI Taxonomy" id="100452"/>
    <lineage>
        <taxon>Eukaryota</taxon>
        <taxon>Metazoa</taxon>
        <taxon>Spiralia</taxon>
        <taxon>Lophotrochozoa</taxon>
        <taxon>Mollusca</taxon>
        <taxon>Gastropoda</taxon>
        <taxon>Heterobranchia</taxon>
        <taxon>Euthyneura</taxon>
        <taxon>Panpulmonata</taxon>
        <taxon>Eupulmonata</taxon>
        <taxon>Stylommatophora</taxon>
        <taxon>Helicina</taxon>
        <taxon>Helicoidea</taxon>
        <taxon>Geomitridae</taxon>
        <taxon>Candidula</taxon>
    </lineage>
</organism>
<dbReference type="OrthoDB" id="9941983at2759"/>
<proteinExistence type="predicted"/>
<comment type="caution">
    <text evidence="1">The sequence shown here is derived from an EMBL/GenBank/DDBJ whole genome shotgun (WGS) entry which is preliminary data.</text>
</comment>
<protein>
    <submittedName>
        <fullName evidence="1">Uncharacterized protein</fullName>
    </submittedName>
</protein>